<keyword evidence="4" id="KW-0862">Zinc</keyword>
<dbReference type="InterPro" id="IPR031657">
    <property type="entry name" value="REPA_OB_2"/>
</dbReference>
<evidence type="ECO:0000256" key="3">
    <source>
        <dbReference type="ARBA" id="ARBA00022771"/>
    </source>
</evidence>
<dbReference type="InterPro" id="IPR004365">
    <property type="entry name" value="NA-bd_OB_tRNA"/>
</dbReference>
<evidence type="ECO:0000313" key="9">
    <source>
        <dbReference type="EMBL" id="CAD8868729.1"/>
    </source>
</evidence>
<evidence type="ECO:0000256" key="5">
    <source>
        <dbReference type="ARBA" id="ARBA00023125"/>
    </source>
</evidence>
<evidence type="ECO:0000259" key="7">
    <source>
        <dbReference type="Pfam" id="PF08646"/>
    </source>
</evidence>
<dbReference type="CDD" id="cd04474">
    <property type="entry name" value="RPA1_DBD_A"/>
    <property type="match status" value="1"/>
</dbReference>
<protein>
    <recommendedName>
        <fullName evidence="10">Replication protein A subunit</fullName>
    </recommendedName>
</protein>
<feature type="domain" description="Replication factor A C-terminal" evidence="7">
    <location>
        <begin position="314"/>
        <end position="455"/>
    </location>
</feature>
<evidence type="ECO:0000256" key="4">
    <source>
        <dbReference type="ARBA" id="ARBA00022833"/>
    </source>
</evidence>
<dbReference type="InterPro" id="IPR012340">
    <property type="entry name" value="NA-bd_OB-fold"/>
</dbReference>
<dbReference type="Pfam" id="PF16900">
    <property type="entry name" value="REPA_OB_2"/>
    <property type="match status" value="1"/>
</dbReference>
<organism evidence="9">
    <name type="scientific">Noctiluca scintillans</name>
    <name type="common">Sea sparkle</name>
    <name type="synonym">Red tide dinoflagellate</name>
    <dbReference type="NCBI Taxonomy" id="2966"/>
    <lineage>
        <taxon>Eukaryota</taxon>
        <taxon>Sar</taxon>
        <taxon>Alveolata</taxon>
        <taxon>Dinophyceae</taxon>
        <taxon>Noctilucales</taxon>
        <taxon>Noctilucaceae</taxon>
        <taxon>Noctiluca</taxon>
    </lineage>
</organism>
<evidence type="ECO:0000256" key="1">
    <source>
        <dbReference type="ARBA" id="ARBA00005690"/>
    </source>
</evidence>
<dbReference type="CDD" id="cd04475">
    <property type="entry name" value="RPA1_DBD_B"/>
    <property type="match status" value="1"/>
</dbReference>
<dbReference type="InterPro" id="IPR013955">
    <property type="entry name" value="Rep_factor-A_C"/>
</dbReference>
<dbReference type="AlphaFoldDB" id="A0A7S1AY44"/>
<keyword evidence="5" id="KW-0238">DNA-binding</keyword>
<keyword evidence="3" id="KW-0863">Zinc-finger</keyword>
<dbReference type="Pfam" id="PF01336">
    <property type="entry name" value="tRNA_anti-codon"/>
    <property type="match status" value="1"/>
</dbReference>
<dbReference type="Pfam" id="PF08646">
    <property type="entry name" value="Rep_fac-A_C"/>
    <property type="match status" value="1"/>
</dbReference>
<dbReference type="GO" id="GO:0008270">
    <property type="term" value="F:zinc ion binding"/>
    <property type="evidence" value="ECO:0007669"/>
    <property type="project" value="UniProtKB-KW"/>
</dbReference>
<dbReference type="FunFam" id="2.40.50.140:FF:000041">
    <property type="entry name" value="Replication protein A subunit"/>
    <property type="match status" value="1"/>
</dbReference>
<dbReference type="PANTHER" id="PTHR47165">
    <property type="entry name" value="OS03G0429900 PROTEIN"/>
    <property type="match status" value="1"/>
</dbReference>
<accession>A0A7S1AY44</accession>
<feature type="domain" description="OB" evidence="6">
    <location>
        <begin position="28"/>
        <end position="99"/>
    </location>
</feature>
<proteinExistence type="inferred from homology"/>
<comment type="similarity">
    <text evidence="1">Belongs to the replication factor A protein 1 family.</text>
</comment>
<evidence type="ECO:0000259" key="6">
    <source>
        <dbReference type="Pfam" id="PF01336"/>
    </source>
</evidence>
<feature type="domain" description="Replication protein A OB" evidence="8">
    <location>
        <begin position="138"/>
        <end position="232"/>
    </location>
</feature>
<name>A0A7S1AY44_NOCSC</name>
<evidence type="ECO:0000259" key="8">
    <source>
        <dbReference type="Pfam" id="PF16900"/>
    </source>
</evidence>
<reference evidence="9" key="1">
    <citation type="submission" date="2021-01" db="EMBL/GenBank/DDBJ databases">
        <authorList>
            <person name="Corre E."/>
            <person name="Pelletier E."/>
            <person name="Niang G."/>
            <person name="Scheremetjew M."/>
            <person name="Finn R."/>
            <person name="Kale V."/>
            <person name="Holt S."/>
            <person name="Cochrane G."/>
            <person name="Meng A."/>
            <person name="Brown T."/>
            <person name="Cohen L."/>
        </authorList>
    </citation>
    <scope>NUCLEOTIDE SEQUENCE</scope>
</reference>
<dbReference type="EMBL" id="HBFQ01060859">
    <property type="protein sequence ID" value="CAD8868729.1"/>
    <property type="molecule type" value="Transcribed_RNA"/>
</dbReference>
<dbReference type="Gene3D" id="2.40.50.140">
    <property type="entry name" value="Nucleic acid-binding proteins"/>
    <property type="match status" value="3"/>
</dbReference>
<dbReference type="PANTHER" id="PTHR47165:SF4">
    <property type="entry name" value="OS03G0429900 PROTEIN"/>
    <property type="match status" value="1"/>
</dbReference>
<evidence type="ECO:0000256" key="2">
    <source>
        <dbReference type="ARBA" id="ARBA00022723"/>
    </source>
</evidence>
<gene>
    <name evidence="9" type="ORF">NSCI0253_LOCUS43085</name>
</gene>
<evidence type="ECO:0008006" key="10">
    <source>
        <dbReference type="Google" id="ProtNLM"/>
    </source>
</evidence>
<keyword evidence="2" id="KW-0479">Metal-binding</keyword>
<dbReference type="GO" id="GO:0003677">
    <property type="term" value="F:DNA binding"/>
    <property type="evidence" value="ECO:0007669"/>
    <property type="project" value="UniProtKB-KW"/>
</dbReference>
<sequence length="472" mass="51693">MAGSSPFSQSTQSILPISEISSYQNRFTIKARVTNKSDVRTFSKGNNPGKVFSVDLLDREGGEIRASFFNQGADQFVDLLQPGRCYLFSRCSVKVANRQYNNCNHRYELTFDKDALVTEERDDVEIQTAKFTFSDLRTVQSMVLPCKVDLCGVVVSVQPCLSFTSKDGKELTKRELTLADDTSLTMDVTIWGDRAKESDSKFEGHVILGLKGVFVKEWNGGRAGSLLSGGAIVFQPEEPHAKRVREWWAEHGKGQNLSALSNKGGGTSGAARNAQHLSLSEMRVAAEQLGSQSEMYNSVARLALVQTTKQGEPQPLTYLACGEPREGSNTLLCNKRVDESGVCPSCNRMGKVAVRMNLRCRFVDFEDGVWLTTFHEAAQQVLGMTADELHAAEKEAMENGESGREALASRIKAQYFAKPLQVTVRAKVDTYAGEPRSNVTCVSANAVQPAENGRKMLAEIESMLAASVKAGA</sequence>
<dbReference type="SUPFAM" id="SSF50249">
    <property type="entry name" value="Nucleic acid-binding proteins"/>
    <property type="match status" value="3"/>
</dbReference>